<dbReference type="Proteomes" id="UP001062846">
    <property type="component" value="Chromosome 7"/>
</dbReference>
<evidence type="ECO:0000313" key="2">
    <source>
        <dbReference type="Proteomes" id="UP001062846"/>
    </source>
</evidence>
<proteinExistence type="predicted"/>
<sequence length="98" mass="10506">MDSFMHPAKAEATVVEEDLPLAPSFLDHGNKSRFCLGSPIWLGNGFSIPLTVIVEACAADPAPISDPNLAYCSGNKLTTLDSMDSLLHQPLRVPIQSL</sequence>
<reference evidence="1" key="1">
    <citation type="submission" date="2022-02" db="EMBL/GenBank/DDBJ databases">
        <title>Plant Genome Project.</title>
        <authorList>
            <person name="Zhang R.-G."/>
        </authorList>
    </citation>
    <scope>NUCLEOTIDE SEQUENCE</scope>
    <source>
        <strain evidence="1">AT1</strain>
    </source>
</reference>
<gene>
    <name evidence="1" type="ORF">RHMOL_Rhmol07G0301000</name>
</gene>
<comment type="caution">
    <text evidence="1">The sequence shown here is derived from an EMBL/GenBank/DDBJ whole genome shotgun (WGS) entry which is preliminary data.</text>
</comment>
<keyword evidence="2" id="KW-1185">Reference proteome</keyword>
<organism evidence="1 2">
    <name type="scientific">Rhododendron molle</name>
    <name type="common">Chinese azalea</name>
    <name type="synonym">Azalea mollis</name>
    <dbReference type="NCBI Taxonomy" id="49168"/>
    <lineage>
        <taxon>Eukaryota</taxon>
        <taxon>Viridiplantae</taxon>
        <taxon>Streptophyta</taxon>
        <taxon>Embryophyta</taxon>
        <taxon>Tracheophyta</taxon>
        <taxon>Spermatophyta</taxon>
        <taxon>Magnoliopsida</taxon>
        <taxon>eudicotyledons</taxon>
        <taxon>Gunneridae</taxon>
        <taxon>Pentapetalae</taxon>
        <taxon>asterids</taxon>
        <taxon>Ericales</taxon>
        <taxon>Ericaceae</taxon>
        <taxon>Ericoideae</taxon>
        <taxon>Rhodoreae</taxon>
        <taxon>Rhododendron</taxon>
    </lineage>
</organism>
<dbReference type="EMBL" id="CM046394">
    <property type="protein sequence ID" value="KAI8548786.1"/>
    <property type="molecule type" value="Genomic_DNA"/>
</dbReference>
<evidence type="ECO:0000313" key="1">
    <source>
        <dbReference type="EMBL" id="KAI8548786.1"/>
    </source>
</evidence>
<protein>
    <submittedName>
        <fullName evidence="1">Uncharacterized protein</fullName>
    </submittedName>
</protein>
<accession>A0ACC0N699</accession>
<name>A0ACC0N699_RHOML</name>